<organism evidence="4 5">
    <name type="scientific">Rhododendron simsii</name>
    <name type="common">Sims's rhododendron</name>
    <dbReference type="NCBI Taxonomy" id="118357"/>
    <lineage>
        <taxon>Eukaryota</taxon>
        <taxon>Viridiplantae</taxon>
        <taxon>Streptophyta</taxon>
        <taxon>Embryophyta</taxon>
        <taxon>Tracheophyta</taxon>
        <taxon>Spermatophyta</taxon>
        <taxon>Magnoliopsida</taxon>
        <taxon>eudicotyledons</taxon>
        <taxon>Gunneridae</taxon>
        <taxon>Pentapetalae</taxon>
        <taxon>asterids</taxon>
        <taxon>Ericales</taxon>
        <taxon>Ericaceae</taxon>
        <taxon>Ericoideae</taxon>
        <taxon>Rhodoreae</taxon>
        <taxon>Rhododendron</taxon>
    </lineage>
</organism>
<evidence type="ECO:0000313" key="4">
    <source>
        <dbReference type="EMBL" id="KAF7112619.1"/>
    </source>
</evidence>
<sequence length="1064" mass="119524">MIDNSKWSRPVYARVQFTVGGSKKKMAENNDASPPAPENRLRWDVFLSFRGEDTRHGFTDRLYEALLAEEVRAFRDNEGMSKGDVISSSLIDAIHDSAAAIAVISPSYASSRWCLEELATICECRRLLLPVFFNVDPSHVRRQKGPFEEDFRSLESRFEEKEVVRWRDAMGKAGGISGWVYQNRYFFLLSLHFNQGFRYRPLIAIKGTRCNQGIILNFEKNHMEVIPESLSLDIFQMTPNITSVITYLMGLWRECFYSGAKKEGEVTLRTEPFQKMVCLRLLQLSNVRLEGNFKCIPPELKWLQWRKCPLKNLPSDFCPQQLTVLDLSDSKIENVWGLRWWSWYKNKVAENLMVMNLHGCYNLTAVPDLSRHHALEKLILERCTSLTTIHKSLGDATTLHHLNLRGCSNLVEFPNDVSGLKHLETLILSGCSKLKELPQKMDCLNSLRRLLVDNTAIEQLPESIFRLTKLEVLSLNDCQSLKRLPLCIGRLGSLRDLSLNGSALEELPDSIGFLVNLETLSLMCCKSLTVIPASVVNLKMLAKFWLNGSSLVELPASTGSLSYLKELSVGNCSSLTKLPVSIGGLASLVELQLDGTSITDLPDEVDGLKSLEKLEMENCESLRSLPDSIGHLVTLTRLVIVNASIVELPESIGMLENLTMLRLSMCVKLCRLPSSIGNLKFLHHLRMEETSVTELPESFGMLCRLMILKMGKKPYREVSEDAETTEIANKSILLPSSFSNLSSLEEFDARAWKISGKIPDDFEKLSCLETLNLGHNDFHSLPCSLRGLSILKRLFLPHCENLRVLPPLPSSLLELNAESCTALETLSDLSNLENLHDLNLANCVKLNGIPGLECLKSLRRLYMSGCSSCSSVAKGKLHKLALKYMRNLIVPGSEIPDWFTPEVICYSKPKNRVIKAVIVCVVVSINHQIPDDLRDQLPVVAGIEIKILRENKPEPVFTTGPLLSGVPKDDEDYFCLCRYPDCHPLVSLLQEGDKIQVARQNPPVVNGVQLKKCGIHLVFENDDDYDGDEKWLPEGQQSVSQKLATFVGSSEEGTRLRDSVSEND</sequence>
<dbReference type="InterPro" id="IPR055414">
    <property type="entry name" value="LRR_R13L4/SHOC2-like"/>
</dbReference>
<proteinExistence type="predicted"/>
<dbReference type="InterPro" id="IPR035897">
    <property type="entry name" value="Toll_tir_struct_dom_sf"/>
</dbReference>
<evidence type="ECO:0000259" key="3">
    <source>
        <dbReference type="PROSITE" id="PS50104"/>
    </source>
</evidence>
<name>A0A834FVX9_RHOSS</name>
<dbReference type="Pfam" id="PF23598">
    <property type="entry name" value="LRR_14"/>
    <property type="match status" value="1"/>
</dbReference>
<keyword evidence="1" id="KW-0433">Leucine-rich repeat</keyword>
<reference evidence="4" key="1">
    <citation type="submission" date="2019-11" db="EMBL/GenBank/DDBJ databases">
        <authorList>
            <person name="Liu Y."/>
            <person name="Hou J."/>
            <person name="Li T.-Q."/>
            <person name="Guan C.-H."/>
            <person name="Wu X."/>
            <person name="Wu H.-Z."/>
            <person name="Ling F."/>
            <person name="Zhang R."/>
            <person name="Shi X.-G."/>
            <person name="Ren J.-P."/>
            <person name="Chen E.-F."/>
            <person name="Sun J.-M."/>
        </authorList>
    </citation>
    <scope>NUCLEOTIDE SEQUENCE</scope>
    <source>
        <strain evidence="4">Adult_tree_wgs_1</strain>
        <tissue evidence="4">Leaves</tissue>
    </source>
</reference>
<dbReference type="PROSITE" id="PS50104">
    <property type="entry name" value="TIR"/>
    <property type="match status" value="1"/>
</dbReference>
<dbReference type="EMBL" id="WJXA01000458">
    <property type="protein sequence ID" value="KAF7112619.1"/>
    <property type="molecule type" value="Genomic_DNA"/>
</dbReference>
<keyword evidence="5" id="KW-1185">Reference proteome</keyword>
<dbReference type="PANTHER" id="PTHR11017:SF385">
    <property type="entry name" value="DISEASE RESISTANCE PROTEIN (TIR-NBS-LRR CLASS)-RELATED"/>
    <property type="match status" value="1"/>
</dbReference>
<dbReference type="Proteomes" id="UP000626092">
    <property type="component" value="Unassembled WGS sequence"/>
</dbReference>
<dbReference type="GO" id="GO:0007165">
    <property type="term" value="P:signal transduction"/>
    <property type="evidence" value="ECO:0007669"/>
    <property type="project" value="InterPro"/>
</dbReference>
<evidence type="ECO:0000256" key="2">
    <source>
        <dbReference type="ARBA" id="ARBA00022737"/>
    </source>
</evidence>
<dbReference type="Pfam" id="PF01582">
    <property type="entry name" value="TIR"/>
    <property type="match status" value="1"/>
</dbReference>
<dbReference type="Gene3D" id="3.40.50.10140">
    <property type="entry name" value="Toll/interleukin-1 receptor homology (TIR) domain"/>
    <property type="match status" value="1"/>
</dbReference>
<dbReference type="SMART" id="SM00369">
    <property type="entry name" value="LRR_TYP"/>
    <property type="match status" value="6"/>
</dbReference>
<dbReference type="InterPro" id="IPR044974">
    <property type="entry name" value="Disease_R_plants"/>
</dbReference>
<evidence type="ECO:0000256" key="1">
    <source>
        <dbReference type="ARBA" id="ARBA00022614"/>
    </source>
</evidence>
<dbReference type="GO" id="GO:0006952">
    <property type="term" value="P:defense response"/>
    <property type="evidence" value="ECO:0007669"/>
    <property type="project" value="InterPro"/>
</dbReference>
<dbReference type="SMART" id="SM00255">
    <property type="entry name" value="TIR"/>
    <property type="match status" value="1"/>
</dbReference>
<keyword evidence="2" id="KW-0677">Repeat</keyword>
<accession>A0A834FVX9</accession>
<dbReference type="SUPFAM" id="SSF52058">
    <property type="entry name" value="L domain-like"/>
    <property type="match status" value="2"/>
</dbReference>
<dbReference type="InterPro" id="IPR000157">
    <property type="entry name" value="TIR_dom"/>
</dbReference>
<protein>
    <recommendedName>
        <fullName evidence="3">TIR domain-containing protein</fullName>
    </recommendedName>
</protein>
<feature type="domain" description="TIR" evidence="3">
    <location>
        <begin position="41"/>
        <end position="193"/>
    </location>
</feature>
<comment type="caution">
    <text evidence="4">The sequence shown here is derived from an EMBL/GenBank/DDBJ whole genome shotgun (WGS) entry which is preliminary data.</text>
</comment>
<dbReference type="InterPro" id="IPR003591">
    <property type="entry name" value="Leu-rich_rpt_typical-subtyp"/>
</dbReference>
<dbReference type="InterPro" id="IPR032675">
    <property type="entry name" value="LRR_dom_sf"/>
</dbReference>
<dbReference type="PANTHER" id="PTHR11017">
    <property type="entry name" value="LEUCINE-RICH REPEAT-CONTAINING PROTEIN"/>
    <property type="match status" value="1"/>
</dbReference>
<dbReference type="Gene3D" id="3.80.10.10">
    <property type="entry name" value="Ribonuclease Inhibitor"/>
    <property type="match status" value="4"/>
</dbReference>
<gene>
    <name evidence="4" type="ORF">RHSIM_RhsimUnG0211800</name>
</gene>
<dbReference type="AlphaFoldDB" id="A0A834FVX9"/>
<dbReference type="OrthoDB" id="2018313at2759"/>
<dbReference type="SUPFAM" id="SSF52200">
    <property type="entry name" value="Toll/Interleukin receptor TIR domain"/>
    <property type="match status" value="1"/>
</dbReference>
<evidence type="ECO:0000313" key="5">
    <source>
        <dbReference type="Proteomes" id="UP000626092"/>
    </source>
</evidence>